<evidence type="ECO:0000313" key="2">
    <source>
        <dbReference type="EMBL" id="CAG8446564.1"/>
    </source>
</evidence>
<dbReference type="Proteomes" id="UP000789342">
    <property type="component" value="Unassembled WGS sequence"/>
</dbReference>
<dbReference type="AlphaFoldDB" id="A0A9N8YU09"/>
<reference evidence="2" key="1">
    <citation type="submission" date="2021-06" db="EMBL/GenBank/DDBJ databases">
        <authorList>
            <person name="Kallberg Y."/>
            <person name="Tangrot J."/>
            <person name="Rosling A."/>
        </authorList>
    </citation>
    <scope>NUCLEOTIDE SEQUENCE</scope>
    <source>
        <strain evidence="2">CL551</strain>
    </source>
</reference>
<sequence>MEHNSERIEGSWNIHYTPRATTRYPEPQNKNVPAEETADDYPNKTQEGECVIMDAPAELPDEASRPIYDKAPMKADAGMLNQEDSDMMTKQTNGTLELANEITTAQKDTDKYLGETTEYFNDDKAVSNQGGMGKDDVNKIVSQLEETDKIVIQDPRGKKNQRTIRNQPIECYEGREMRPKDEPRQHINKKAQNGSDRYLEKEIPFVYDNPPNEPYSTRKRLSITNDLDFGEGYELTCGNLIGISMKEEESAQITSDRKNDKSISCSNTPLEASNP</sequence>
<proteinExistence type="predicted"/>
<evidence type="ECO:0000256" key="1">
    <source>
        <dbReference type="SAM" id="MobiDB-lite"/>
    </source>
</evidence>
<gene>
    <name evidence="2" type="ORF">AMORRO_LOCUS647</name>
</gene>
<comment type="caution">
    <text evidence="2">The sequence shown here is derived from an EMBL/GenBank/DDBJ whole genome shotgun (WGS) entry which is preliminary data.</text>
</comment>
<dbReference type="EMBL" id="CAJVPV010000202">
    <property type="protein sequence ID" value="CAG8446564.1"/>
    <property type="molecule type" value="Genomic_DNA"/>
</dbReference>
<feature type="region of interest" description="Disordered" evidence="1">
    <location>
        <begin position="1"/>
        <end position="43"/>
    </location>
</feature>
<feature type="region of interest" description="Disordered" evidence="1">
    <location>
        <begin position="248"/>
        <end position="275"/>
    </location>
</feature>
<evidence type="ECO:0000313" key="3">
    <source>
        <dbReference type="Proteomes" id="UP000789342"/>
    </source>
</evidence>
<protein>
    <submittedName>
        <fullName evidence="2">17512_t:CDS:1</fullName>
    </submittedName>
</protein>
<organism evidence="2 3">
    <name type="scientific">Acaulospora morrowiae</name>
    <dbReference type="NCBI Taxonomy" id="94023"/>
    <lineage>
        <taxon>Eukaryota</taxon>
        <taxon>Fungi</taxon>
        <taxon>Fungi incertae sedis</taxon>
        <taxon>Mucoromycota</taxon>
        <taxon>Glomeromycotina</taxon>
        <taxon>Glomeromycetes</taxon>
        <taxon>Diversisporales</taxon>
        <taxon>Acaulosporaceae</taxon>
        <taxon>Acaulospora</taxon>
    </lineage>
</organism>
<name>A0A9N8YU09_9GLOM</name>
<accession>A0A9N8YU09</accession>
<keyword evidence="3" id="KW-1185">Reference proteome</keyword>
<feature type="compositionally biased region" description="Polar residues" evidence="1">
    <location>
        <begin position="262"/>
        <end position="275"/>
    </location>
</feature>
<feature type="compositionally biased region" description="Basic and acidic residues" evidence="1">
    <location>
        <begin position="248"/>
        <end position="261"/>
    </location>
</feature>